<dbReference type="VEuPathDB" id="FungiDB:CCM_03470"/>
<name>A0A2H4SAE1_CORMI</name>
<reference evidence="2 3" key="1">
    <citation type="journal article" date="2017" name="BMC Genomics">
        <title>Chromosome level assembly and secondary metabolite potential of the parasitic fungus Cordyceps militaris.</title>
        <authorList>
            <person name="Kramer G.J."/>
            <person name="Nodwell J.R."/>
        </authorList>
    </citation>
    <scope>NUCLEOTIDE SEQUENCE [LARGE SCALE GENOMIC DNA]</scope>
    <source>
        <strain evidence="2 3">ATCC 34164</strain>
    </source>
</reference>
<evidence type="ECO:0000313" key="3">
    <source>
        <dbReference type="Proteomes" id="UP000323067"/>
    </source>
</evidence>
<dbReference type="Proteomes" id="UP000323067">
    <property type="component" value="Chromosome vi"/>
</dbReference>
<dbReference type="SUPFAM" id="SSF56112">
    <property type="entry name" value="Protein kinase-like (PK-like)"/>
    <property type="match status" value="1"/>
</dbReference>
<dbReference type="InterPro" id="IPR011009">
    <property type="entry name" value="Kinase-like_dom_sf"/>
</dbReference>
<keyword evidence="2" id="KW-0808">Transferase</keyword>
<evidence type="ECO:0000259" key="1">
    <source>
        <dbReference type="Pfam" id="PF01636"/>
    </source>
</evidence>
<proteinExistence type="predicted"/>
<accession>A0A2H4SAE1</accession>
<gene>
    <name evidence="2" type="ORF">A9K55_005512</name>
</gene>
<dbReference type="GO" id="GO:0016301">
    <property type="term" value="F:kinase activity"/>
    <property type="evidence" value="ECO:0007669"/>
    <property type="project" value="UniProtKB-KW"/>
</dbReference>
<dbReference type="InterPro" id="IPR051678">
    <property type="entry name" value="AGP_Transferase"/>
</dbReference>
<evidence type="ECO:0000313" key="2">
    <source>
        <dbReference type="EMBL" id="ATY60063.1"/>
    </source>
</evidence>
<dbReference type="PANTHER" id="PTHR21310">
    <property type="entry name" value="AMINOGLYCOSIDE PHOSPHOTRANSFERASE-RELATED-RELATED"/>
    <property type="match status" value="1"/>
</dbReference>
<dbReference type="Pfam" id="PF01636">
    <property type="entry name" value="APH"/>
    <property type="match status" value="1"/>
</dbReference>
<dbReference type="PANTHER" id="PTHR21310:SF15">
    <property type="entry name" value="AMINOGLYCOSIDE PHOSPHOTRANSFERASE DOMAIN-CONTAINING PROTEIN"/>
    <property type="match status" value="1"/>
</dbReference>
<dbReference type="InterPro" id="IPR002575">
    <property type="entry name" value="Aminoglycoside_PTrfase"/>
</dbReference>
<organism evidence="2 3">
    <name type="scientific">Cordyceps militaris</name>
    <name type="common">Caterpillar fungus</name>
    <name type="synonym">Clavaria militaris</name>
    <dbReference type="NCBI Taxonomy" id="73501"/>
    <lineage>
        <taxon>Eukaryota</taxon>
        <taxon>Fungi</taxon>
        <taxon>Dikarya</taxon>
        <taxon>Ascomycota</taxon>
        <taxon>Pezizomycotina</taxon>
        <taxon>Sordariomycetes</taxon>
        <taxon>Hypocreomycetidae</taxon>
        <taxon>Hypocreales</taxon>
        <taxon>Cordycipitaceae</taxon>
        <taxon>Cordyceps</taxon>
    </lineage>
</organism>
<protein>
    <submittedName>
        <fullName evidence="2">Kinase-like domain</fullName>
    </submittedName>
</protein>
<dbReference type="VEuPathDB" id="FungiDB:A9K55_005512"/>
<dbReference type="EMBL" id="CP023323">
    <property type="protein sequence ID" value="ATY60063.1"/>
    <property type="molecule type" value="Genomic_DNA"/>
</dbReference>
<dbReference type="Gene3D" id="3.90.1200.10">
    <property type="match status" value="1"/>
</dbReference>
<feature type="domain" description="Aminoglycoside phosphotransferase" evidence="1">
    <location>
        <begin position="97"/>
        <end position="309"/>
    </location>
</feature>
<keyword evidence="2" id="KW-0418">Kinase</keyword>
<dbReference type="OrthoDB" id="2831558at2759"/>
<dbReference type="AlphaFoldDB" id="A0A2H4SAE1"/>
<sequence>MAVSINRVGYDERLAVVGDILRGLGLQSSKVSTVAYDDDYKYPFNNFLFKVDLATPASSTQFTGTQPGTVKAPFGGVSSFIIKLSNAKASDANNANRVPNDVAAQHLVRQSLAAARLGPLIPDVYAWAPASLTDKLREKDFGWIISEFRAGVDLNTVFADLTNDARGKVLGQIAAAFAAIQAVKLPETVTKFGGIAFNETGRIISAEAPFRQIDPMVDSYVEFRFGNLRRRFDAAGKSPVIRGWKTDGVDTRIEQFLSSNGPEKVLSGVDLAQKSLVHADFTTNNMLFDKDSNEITAILDFDFSVVSNPFDEYLTSFTDLGGCVGDLTNEVEAAILKGDFASPPADLSEDAKREWELADAWKSIAKKNGVLSPSEMKGADQIMELIQFQNLLCPHRLSDEFMLEKMNETERAELRAKTQEKIVQWLAKYGF</sequence>